<proteinExistence type="inferred from homology"/>
<protein>
    <recommendedName>
        <fullName evidence="5">Apolipoprotein L3</fullName>
    </recommendedName>
</protein>
<comment type="similarity">
    <text evidence="1">Belongs to the apolipoprotein L family.</text>
</comment>
<evidence type="ECO:0000313" key="3">
    <source>
        <dbReference type="EMBL" id="KAJ8929391.1"/>
    </source>
</evidence>
<name>A0AAV8WTA9_9CUCU</name>
<feature type="coiled-coil region" evidence="2">
    <location>
        <begin position="269"/>
        <end position="307"/>
    </location>
</feature>
<dbReference type="EMBL" id="JANEYF010005034">
    <property type="protein sequence ID" value="KAJ8929391.1"/>
    <property type="molecule type" value="Genomic_DNA"/>
</dbReference>
<sequence>MNSEVDINASDFQILLRKYIQKLGEIIEQLNDLLKTITSHHKSCNIAKTAGTFVSGTGVVMVVGSVLLSPITGGGSLIVGASGAVMSLTGGLSNVVTDYVDYRTSNLIMNNIQSIIETKQDFDETLNKQLKHLGMIIEKLIESGVDKDRAIVIAIKGIADGCINLTEEPNMKMMNALSTIVKLHHIESAALETLPLIGKTMHISEKSFQFIYNFFGLSGHSAAAVFKIIGRISSVISITFTLVDIAFLVRDWTTEHPTVEVVLETVMKLQEEKEILNDLLEVIDASKDKVELVLDKVLEDIENLEQNFESDFVFVPREVENY</sequence>
<dbReference type="GO" id="GO:0016020">
    <property type="term" value="C:membrane"/>
    <property type="evidence" value="ECO:0007669"/>
    <property type="project" value="TreeGrafter"/>
</dbReference>
<evidence type="ECO:0008006" key="5">
    <source>
        <dbReference type="Google" id="ProtNLM"/>
    </source>
</evidence>
<dbReference type="Proteomes" id="UP001162156">
    <property type="component" value="Unassembled WGS sequence"/>
</dbReference>
<accession>A0AAV8WTA9</accession>
<evidence type="ECO:0000313" key="4">
    <source>
        <dbReference type="Proteomes" id="UP001162156"/>
    </source>
</evidence>
<gene>
    <name evidence="3" type="ORF">NQ314_017930</name>
</gene>
<dbReference type="GO" id="GO:0006869">
    <property type="term" value="P:lipid transport"/>
    <property type="evidence" value="ECO:0007669"/>
    <property type="project" value="InterPro"/>
</dbReference>
<dbReference type="InterPro" id="IPR008405">
    <property type="entry name" value="ApoL"/>
</dbReference>
<dbReference type="GO" id="GO:0042157">
    <property type="term" value="P:lipoprotein metabolic process"/>
    <property type="evidence" value="ECO:0007669"/>
    <property type="project" value="InterPro"/>
</dbReference>
<keyword evidence="4" id="KW-1185">Reference proteome</keyword>
<evidence type="ECO:0000256" key="2">
    <source>
        <dbReference type="SAM" id="Coils"/>
    </source>
</evidence>
<dbReference type="PANTHER" id="PTHR14096">
    <property type="entry name" value="APOLIPOPROTEIN L"/>
    <property type="match status" value="1"/>
</dbReference>
<reference evidence="3" key="1">
    <citation type="journal article" date="2023" name="Insect Mol. Biol.">
        <title>Genome sequencing provides insights into the evolution of gene families encoding plant cell wall-degrading enzymes in longhorned beetles.</title>
        <authorList>
            <person name="Shin N.R."/>
            <person name="Okamura Y."/>
            <person name="Kirsch R."/>
            <person name="Pauchet Y."/>
        </authorList>
    </citation>
    <scope>NUCLEOTIDE SEQUENCE</scope>
    <source>
        <strain evidence="3">RBIC_L_NR</strain>
    </source>
</reference>
<organism evidence="3 4">
    <name type="scientific">Rhamnusium bicolor</name>
    <dbReference type="NCBI Taxonomy" id="1586634"/>
    <lineage>
        <taxon>Eukaryota</taxon>
        <taxon>Metazoa</taxon>
        <taxon>Ecdysozoa</taxon>
        <taxon>Arthropoda</taxon>
        <taxon>Hexapoda</taxon>
        <taxon>Insecta</taxon>
        <taxon>Pterygota</taxon>
        <taxon>Neoptera</taxon>
        <taxon>Endopterygota</taxon>
        <taxon>Coleoptera</taxon>
        <taxon>Polyphaga</taxon>
        <taxon>Cucujiformia</taxon>
        <taxon>Chrysomeloidea</taxon>
        <taxon>Cerambycidae</taxon>
        <taxon>Lepturinae</taxon>
        <taxon>Rhagiini</taxon>
        <taxon>Rhamnusium</taxon>
    </lineage>
</organism>
<evidence type="ECO:0000256" key="1">
    <source>
        <dbReference type="ARBA" id="ARBA00010090"/>
    </source>
</evidence>
<dbReference type="AlphaFoldDB" id="A0AAV8WTA9"/>
<dbReference type="PANTHER" id="PTHR14096:SF28">
    <property type="entry name" value="APOLIPOPROTEIN L, 1-RELATED"/>
    <property type="match status" value="1"/>
</dbReference>
<dbReference type="GO" id="GO:0005576">
    <property type="term" value="C:extracellular region"/>
    <property type="evidence" value="ECO:0007669"/>
    <property type="project" value="InterPro"/>
</dbReference>
<dbReference type="Pfam" id="PF05461">
    <property type="entry name" value="ApoL"/>
    <property type="match status" value="1"/>
</dbReference>
<keyword evidence="2" id="KW-0175">Coiled coil</keyword>
<dbReference type="GO" id="GO:0008289">
    <property type="term" value="F:lipid binding"/>
    <property type="evidence" value="ECO:0007669"/>
    <property type="project" value="InterPro"/>
</dbReference>
<comment type="caution">
    <text evidence="3">The sequence shown here is derived from an EMBL/GenBank/DDBJ whole genome shotgun (WGS) entry which is preliminary data.</text>
</comment>